<name>A0A212KHH8_9FIRM</name>
<dbReference type="EMBL" id="FLUN01000001">
    <property type="protein sequence ID" value="SBW11196.1"/>
    <property type="molecule type" value="Genomic_DNA"/>
</dbReference>
<evidence type="ECO:0000313" key="1">
    <source>
        <dbReference type="EMBL" id="SBW11196.1"/>
    </source>
</evidence>
<gene>
    <name evidence="1" type="ORF">KL86CLO1_13187</name>
</gene>
<sequence>MLYRIYPQTDAAKFYMEPHSGSSLPFLTVKKMRKIYPDDHFTVIGEIGGISRPPDNGNRLVTETGEVVPILPRGSLRRPFEWVAGYVAVDKSTYLAAIRSLIPSFLRRQWADQSHGDGTRKPF</sequence>
<accession>A0A212KHH8</accession>
<proteinExistence type="predicted"/>
<protein>
    <submittedName>
        <fullName evidence="1">Uncharacterized protein</fullName>
    </submittedName>
</protein>
<dbReference type="AlphaFoldDB" id="A0A212KHH8"/>
<organism evidence="1">
    <name type="scientific">uncultured Eubacteriales bacterium</name>
    <dbReference type="NCBI Taxonomy" id="172733"/>
    <lineage>
        <taxon>Bacteria</taxon>
        <taxon>Bacillati</taxon>
        <taxon>Bacillota</taxon>
        <taxon>Clostridia</taxon>
        <taxon>Eubacteriales</taxon>
        <taxon>environmental samples</taxon>
    </lineage>
</organism>
<reference evidence="1" key="1">
    <citation type="submission" date="2016-04" db="EMBL/GenBank/DDBJ databases">
        <authorList>
            <person name="Evans L.H."/>
            <person name="Alamgir A."/>
            <person name="Owens N."/>
            <person name="Weber N.D."/>
            <person name="Virtaneva K."/>
            <person name="Barbian K."/>
            <person name="Babar A."/>
            <person name="Rosenke K."/>
        </authorList>
    </citation>
    <scope>NUCLEOTIDE SEQUENCE</scope>
    <source>
        <strain evidence="1">86</strain>
    </source>
</reference>